<evidence type="ECO:0000313" key="2">
    <source>
        <dbReference type="Proteomes" id="UP001589834"/>
    </source>
</evidence>
<keyword evidence="2" id="KW-1185">Reference proteome</keyword>
<sequence>MLAGRASQHDAAKYAGRVAAVDWSAAFRAEVAHALGSGQPNQIERIYRDALRKRYANAAQLQLGILIVCAQLGSKRAARPWMERLAQRPEALRPDELAHAITMAVEMRQAESTLLLCRWLAATDPGASALHRLDASHRVMALAKRMRLPHGRNGAWTMHLRLLAVVCEMLEPALPRLPDACRCQACRLLDGVRLLQPASSRH</sequence>
<gene>
    <name evidence="1" type="ORF">ACFFGG_13800</name>
</gene>
<comment type="caution">
    <text evidence="1">The sequence shown here is derived from an EMBL/GenBank/DDBJ whole genome shotgun (WGS) entry which is preliminary data.</text>
</comment>
<proteinExistence type="predicted"/>
<reference evidence="1 2" key="1">
    <citation type="submission" date="2024-09" db="EMBL/GenBank/DDBJ databases">
        <authorList>
            <person name="Sun Q."/>
            <person name="Mori K."/>
        </authorList>
    </citation>
    <scope>NUCLEOTIDE SEQUENCE [LARGE SCALE GENOMIC DNA]</scope>
    <source>
        <strain evidence="1 2">NCAIM B.02336</strain>
    </source>
</reference>
<evidence type="ECO:0000313" key="1">
    <source>
        <dbReference type="EMBL" id="MFC0593620.1"/>
    </source>
</evidence>
<protein>
    <submittedName>
        <fullName evidence="1">Uncharacterized protein</fullName>
    </submittedName>
</protein>
<dbReference type="Proteomes" id="UP001589834">
    <property type="component" value="Unassembled WGS sequence"/>
</dbReference>
<organism evidence="1 2">
    <name type="scientific">Ottowia pentelensis</name>
    <dbReference type="NCBI Taxonomy" id="511108"/>
    <lineage>
        <taxon>Bacteria</taxon>
        <taxon>Pseudomonadati</taxon>
        <taxon>Pseudomonadota</taxon>
        <taxon>Betaproteobacteria</taxon>
        <taxon>Burkholderiales</taxon>
        <taxon>Comamonadaceae</taxon>
        <taxon>Ottowia</taxon>
    </lineage>
</organism>
<accession>A0ABV6PUT5</accession>
<dbReference type="EMBL" id="JBHLTN010000029">
    <property type="protein sequence ID" value="MFC0593620.1"/>
    <property type="molecule type" value="Genomic_DNA"/>
</dbReference>
<name>A0ABV6PUT5_9BURK</name>
<dbReference type="RefSeq" id="WP_292998721.1">
    <property type="nucleotide sequence ID" value="NZ_JBHLTN010000029.1"/>
</dbReference>